<evidence type="ECO:0000259" key="3">
    <source>
        <dbReference type="PROSITE" id="PS51145"/>
    </source>
</evidence>
<dbReference type="RefSeq" id="XP_022105309.1">
    <property type="nucleotide sequence ID" value="XM_022249617.1"/>
</dbReference>
<evidence type="ECO:0000256" key="2">
    <source>
        <dbReference type="SAM" id="MobiDB-lite"/>
    </source>
</evidence>
<comment type="similarity">
    <text evidence="1">Belongs to the unc-5 family.</text>
</comment>
<comment type="function">
    <text evidence="1">Receptor for netrin required for axon guidance. Mediates axon repulsion of neuronal growth cones in the developing nervous system upon ligand binding.</text>
</comment>
<dbReference type="GO" id="GO:0005886">
    <property type="term" value="C:plasma membrane"/>
    <property type="evidence" value="ECO:0007669"/>
    <property type="project" value="UniProtKB-SubCell"/>
</dbReference>
<evidence type="ECO:0000313" key="4">
    <source>
        <dbReference type="Proteomes" id="UP000694845"/>
    </source>
</evidence>
<dbReference type="OrthoDB" id="300641at2759"/>
<dbReference type="PANTHER" id="PTHR12582">
    <property type="entry name" value="NETRIN RECEPTOR UNC5"/>
    <property type="match status" value="1"/>
</dbReference>
<feature type="region of interest" description="Disordered" evidence="2">
    <location>
        <begin position="215"/>
        <end position="260"/>
    </location>
</feature>
<keyword evidence="1" id="KW-0217">Developmental protein</keyword>
<dbReference type="Pfam" id="PF00791">
    <property type="entry name" value="ZU5"/>
    <property type="match status" value="1"/>
</dbReference>
<dbReference type="GeneID" id="110987145"/>
<dbReference type="SUPFAM" id="SSF47986">
    <property type="entry name" value="DEATH domain"/>
    <property type="match status" value="1"/>
</dbReference>
<dbReference type="InterPro" id="IPR000906">
    <property type="entry name" value="ZU5_dom"/>
</dbReference>
<reference evidence="5 6" key="1">
    <citation type="submission" date="2025-04" db="UniProtKB">
        <authorList>
            <consortium name="RefSeq"/>
        </authorList>
    </citation>
    <scope>IDENTIFICATION</scope>
</reference>
<name>A0A8B7ZIC1_ACAPL</name>
<dbReference type="Proteomes" id="UP000694845">
    <property type="component" value="Unplaced"/>
</dbReference>
<protein>
    <recommendedName>
        <fullName evidence="1">Netrin receptor UNC5</fullName>
    </recommendedName>
</protein>
<dbReference type="InterPro" id="IPR037936">
    <property type="entry name" value="UNC5A-D"/>
</dbReference>
<keyword evidence="1" id="KW-0393">Immunoglobulin domain</keyword>
<dbReference type="PANTHER" id="PTHR12582:SF47">
    <property type="entry name" value="NETRIN RECEPTOR UNC-5"/>
    <property type="match status" value="1"/>
</dbReference>
<dbReference type="OMA" id="SPIGRDW"/>
<dbReference type="RefSeq" id="XP_022105310.1">
    <property type="nucleotide sequence ID" value="XM_022249618.1"/>
</dbReference>
<dbReference type="Gene3D" id="2.60.220.30">
    <property type="match status" value="1"/>
</dbReference>
<feature type="compositionally biased region" description="Low complexity" evidence="2">
    <location>
        <begin position="237"/>
        <end position="259"/>
    </location>
</feature>
<dbReference type="AlphaFoldDB" id="A0A8B7ZIC1"/>
<comment type="subcellular location">
    <subcellularLocation>
        <location evidence="1">Cell membrane</location>
        <topology evidence="1">Single-pass type I membrane protein</topology>
    </subcellularLocation>
</comment>
<evidence type="ECO:0000313" key="6">
    <source>
        <dbReference type="RefSeq" id="XP_022105310.1"/>
    </source>
</evidence>
<organism evidence="4 5">
    <name type="scientific">Acanthaster planci</name>
    <name type="common">Crown-of-thorns starfish</name>
    <dbReference type="NCBI Taxonomy" id="133434"/>
    <lineage>
        <taxon>Eukaryota</taxon>
        <taxon>Metazoa</taxon>
        <taxon>Echinodermata</taxon>
        <taxon>Eleutherozoa</taxon>
        <taxon>Asterozoa</taxon>
        <taxon>Asteroidea</taxon>
        <taxon>Valvatacea</taxon>
        <taxon>Valvatida</taxon>
        <taxon>Acanthasteridae</taxon>
        <taxon>Acanthaster</taxon>
    </lineage>
</organism>
<evidence type="ECO:0000256" key="1">
    <source>
        <dbReference type="RuleBase" id="RU367033"/>
    </source>
</evidence>
<evidence type="ECO:0000313" key="5">
    <source>
        <dbReference type="RefSeq" id="XP_022105309.1"/>
    </source>
</evidence>
<gene>
    <name evidence="5 6" type="primary">LOC110987145</name>
</gene>
<feature type="domain" description="ZU5" evidence="3">
    <location>
        <begin position="305"/>
        <end position="435"/>
    </location>
</feature>
<dbReference type="InterPro" id="IPR011029">
    <property type="entry name" value="DEATH-like_dom_sf"/>
</dbReference>
<dbReference type="GO" id="GO:0005042">
    <property type="term" value="F:netrin receptor activity"/>
    <property type="evidence" value="ECO:0007669"/>
    <property type="project" value="UniProtKB-UniRule"/>
</dbReference>
<proteinExistence type="inferred from homology"/>
<sequence length="753" mass="84118">MFTASVSFQSDGTIEEETVLKAEDSFDTASEITPHNRVCYPRTENERSDTDKNATKANQVDLSFQMAVKGPERNWSRQLDEMGPKTIEIGWSLQLDKVGSQTNRTDSSLQMDEADPQTNPSLHIDEVSPINPNFQTDEFGPQTNPNFEMDEVCPQTNPNCQIDEVCPQTNQGDPSFQIAQFDTTFNGLHPVRFLRRLFRWLCFCNHTSEIDTDKEALTNPGFSTEDADESSHSVALSGEPESGSVFSGSSSCPDDGGSSNQSTIMEEIQHVILPKEDLLELFDKMCQEAKEMNINVVGRVVQIFNFAAAMLDSRGGFLSIDALGVHLYIPPGAIPVEELSQRVYVYVQGGLTSGGNYLTPYVHCGPSGFHFSKDVFLILPHCAKEAVGTEFSCIKSTSSGLQKLEGGKDGTLLVKTNSVLMTMSHFCGLAAYGSPSVKFMVACVFIKGMPNGRLMVRVRLFDDTKANFQEVKTVETKNGFNQVDMREHLEVRRCDPGKDIKMSMCSDVHSWEITEPERGWQTIQHSILWREYGPENLPSLPSKIFQASVCAASQTEAFQGSLKIFQEGREDHSVDFIVNFSPNAVKPRSPEQATEERIREICRQQILEQLRGPSCSETRLLDEDIMNKLCSLLDDISPIGRDWRMLPENLTGLKSKGHSWVESIEIRTASWPFRSPTEFVLDAFFAASRESKIGERCTLEELKKGLLSLSRLDIHFAIQAITDKLKQGKHGIDYRQRIESGYVSGSHPDSDDL</sequence>
<dbReference type="Gene3D" id="1.10.533.10">
    <property type="entry name" value="Death Domain, Fas"/>
    <property type="match status" value="1"/>
</dbReference>
<accession>A0A8B7ZIC1</accession>
<dbReference type="PROSITE" id="PS51145">
    <property type="entry name" value="ZU5"/>
    <property type="match status" value="1"/>
</dbReference>
<keyword evidence="4" id="KW-1185">Reference proteome</keyword>
<keyword evidence="1" id="KW-0675">Receptor</keyword>
<dbReference type="KEGG" id="aplc:110987145"/>
<dbReference type="SMART" id="SM00218">
    <property type="entry name" value="ZU5"/>
    <property type="match status" value="1"/>
</dbReference>